<keyword evidence="6" id="KW-0597">Phosphoprotein</keyword>
<feature type="region of interest" description="Disordered" evidence="19">
    <location>
        <begin position="1327"/>
        <end position="1377"/>
    </location>
</feature>
<evidence type="ECO:0000256" key="18">
    <source>
        <dbReference type="ARBA" id="ARBA00073180"/>
    </source>
</evidence>
<evidence type="ECO:0000256" key="3">
    <source>
        <dbReference type="ARBA" id="ARBA00022454"/>
    </source>
</evidence>
<evidence type="ECO:0000256" key="1">
    <source>
        <dbReference type="ARBA" id="ARBA00004123"/>
    </source>
</evidence>
<dbReference type="PANTHER" id="PTHR15321">
    <property type="entry name" value="TUMOR SUPPRESSOR P53-BINDING PROTEIN 1"/>
    <property type="match status" value="1"/>
</dbReference>
<evidence type="ECO:0000256" key="13">
    <source>
        <dbReference type="ARBA" id="ARBA00023159"/>
    </source>
</evidence>
<sequence>MERGGSSQLDPGFSQPDTPLLIVEDSQPQGAEADAERAWLGGLARRLPARRSPSPVLDVRCGGLGAPAGCPVTPRKEPRGGGLQEPLRDLSESLCCSALGKAGERSEGDVEDCASSPCVEDTGMSQLQFGVLELSQSQDFESDLVPSEGDARHQLHSGPTVVSSRLVKNESKYEFCADNMETDSSTEAHTALESQAGKCERTLQEAEEHTRKETPVSGASKTEESLGSGHEESDLLSTQEEMFPENHATGSGSLITRVEEGSSLACTPARSLQVLQLSGQAFLVQEGDSTVSSGLVIPPPASFGPNALVPSSPTEEGKAEGNAFLHTVCGRVFVHWFCQSLQPFQNLLKLYEQMDISIPADGRELMQKQKGDTVVEMAFPCVPPRPLAQPQASTPVSQSAPTFFPGSLAMPSQPEFSHDIFVPTQSPENKHGEEKTAGLTPLCLPGDLSGSTDALSKMSTDDSVLQPPDSCKLMLSASACSQPTNTDVSSGSLNTGQDCETTQVERTSECKASDSRLCSVENEKIKLKVNAGDQAPSENCEQTKKKDVETAGMPVGQFVSAGVGEDGPLASTVQRETECISGSQAAAGQSGLLETLSYAQEASKPEAVPETQCEEQEEKLQIKEKQIKEDRSLVNITLSHRFILQREGQCHEDKEVNDSCKSSKNVAQELEKVGPECQGKEALKGSFDAGEAKSTDKMTTNMAKLNEVLAKPSVGELLEQHGLLPKLKSDVQSEVTLCAKNHPDCSELGQVVVISNQPSLQERGFEAHVVQHENPIPKSVEDTVTTRNLEQEEQMQPQEKATSKSPSPSSGALLHFTLPKEGDVIQSLTSITPPLTGHLKMGPRRHSTPIVDDTCPDSTIATSDVTAEGTMGTNNVTVESAVVSADVSEVYEKGESGVVPELDAKLSLRMNLVTPVNDGSEESLPFSLESKRMKREVYDSQKASSVFSRVCEVRREDEARGHGLSTSPFRGDRLIFPGTQEDAELHTSPGDWQCQQQTADGSGGQSRIPQRLQQDCHQQSSDAEDGESMETDVVSTQAEDRRRMQRKQSKAVQIDQSQERWENIKNKGIQTTADCVFTPTTVTTATQTSEEICRQVETGTSMSGQKPGQQDVNIQTDESGEKLVNTSGDDTDSLRSQGEEEFNLLHPPKGQVQRRHMRTIREVRTVVTRVITDVYYINGAEVERKVVEETEEPVVECQECETDVSPSRTAGSSSLTSGDLGDVSSFSSKASSLHRTSSGGSSGHSATHSSSISGRGTGAVKGKVCGTETGEFALPIGRGILGKLSPRKGAGQPASPLRVSQTGALPCEEEEDCTPGARQAGRAPVALRGRGRRGRPPSRTAGTRDLAGLPGMEDLSTTASPEEKSFTRSVRLPDGGEKSGTSGFCALRRSDSPEIPFQVVTVPLDCADSSTGSSFVGLRVVAKWSSNGYFYSGTITRDVGAGKYKLRFDDGYECDVLGKDILLCDPIPLETEVTALSEDEYFSAGVVKGHRKESGELYYCIEKEGQRKWYKRMAVILSQEQGNKLREQFGLCPYEPVTPVTKAADISLDNLVEGKRKRRSNLGSPSTSSSSTTPTRKGQESPRVPPVSLSGKRKLLASEDERSPSKRGRKSAMIKPGAVRGGEFLNTSEGVDAADPPVLDSDHGPLPHNKTLFLGYAFLLTMATPSDKSVNHQKPSDGPTGSSEEEEDFLEMTPYDKHYIAQQLRAGAGYILEDFNETQCNAAYQCLLIADQHCRTQKYLLCLARGIPCVSHIWVHDSCHANQLQNYRNYLLPAGYSLQEQKLLEWHPRENPFHNLKVLLVSDQQENFLDLWSEILMTGGAASVKQHYSRAHNKDIALGVYDVVVTDFSCPAGVLKCAEALRLPVVSQEWVIQSLIAGERVGYKQHPKYKHDYVPH</sequence>
<feature type="region of interest" description="Disordered" evidence="19">
    <location>
        <begin position="67"/>
        <end position="86"/>
    </location>
</feature>
<feature type="region of interest" description="Disordered" evidence="19">
    <location>
        <begin position="835"/>
        <end position="854"/>
    </location>
</feature>
<dbReference type="InterPro" id="IPR001357">
    <property type="entry name" value="BRCT_dom"/>
</dbReference>
<evidence type="ECO:0000256" key="19">
    <source>
        <dbReference type="SAM" id="MobiDB-lite"/>
    </source>
</evidence>
<evidence type="ECO:0000256" key="15">
    <source>
        <dbReference type="ARBA" id="ARBA00023204"/>
    </source>
</evidence>
<dbReference type="GO" id="GO:0140005">
    <property type="term" value="F:histone H4K20me2 reader activity"/>
    <property type="evidence" value="ECO:0007669"/>
    <property type="project" value="UniProtKB-ARBA"/>
</dbReference>
<evidence type="ECO:0000256" key="2">
    <source>
        <dbReference type="ARBA" id="ARBA00004629"/>
    </source>
</evidence>
<feature type="non-terminal residue" evidence="21">
    <location>
        <position position="1"/>
    </location>
</feature>
<proteinExistence type="predicted"/>
<feature type="compositionally biased region" description="Low complexity" evidence="19">
    <location>
        <begin position="1564"/>
        <end position="1575"/>
    </location>
</feature>
<comment type="subcellular location">
    <subcellularLocation>
        <location evidence="2">Chromosome</location>
        <location evidence="2">Centromere</location>
        <location evidence="2">Kinetochore</location>
    </subcellularLocation>
    <subcellularLocation>
        <location evidence="1">Nucleus</location>
    </subcellularLocation>
</comment>
<reference evidence="21" key="1">
    <citation type="submission" date="2019-09" db="EMBL/GenBank/DDBJ databases">
        <title>Bird 10,000 Genomes (B10K) Project - Family phase.</title>
        <authorList>
            <person name="Zhang G."/>
        </authorList>
    </citation>
    <scope>NUCLEOTIDE SEQUENCE</scope>
    <source>
        <strain evidence="21">B10K-DU-015-28</strain>
        <tissue evidence="21">Muscle</tissue>
    </source>
</reference>
<evidence type="ECO:0000256" key="6">
    <source>
        <dbReference type="ARBA" id="ARBA00022553"/>
    </source>
</evidence>
<feature type="region of interest" description="Disordered" evidence="19">
    <location>
        <begin position="140"/>
        <end position="159"/>
    </location>
</feature>
<dbReference type="GO" id="GO:0042393">
    <property type="term" value="F:histone binding"/>
    <property type="evidence" value="ECO:0007669"/>
    <property type="project" value="TreeGrafter"/>
</dbReference>
<keyword evidence="7" id="KW-0677">Repeat</keyword>
<evidence type="ECO:0000256" key="7">
    <source>
        <dbReference type="ARBA" id="ARBA00022737"/>
    </source>
</evidence>
<dbReference type="PANTHER" id="PTHR15321:SF3">
    <property type="entry name" value="TP53-BINDING PROTEIN 1"/>
    <property type="match status" value="1"/>
</dbReference>
<protein>
    <recommendedName>
        <fullName evidence="18">TP53-binding protein 1</fullName>
    </recommendedName>
</protein>
<evidence type="ECO:0000256" key="8">
    <source>
        <dbReference type="ARBA" id="ARBA00022763"/>
    </source>
</evidence>
<keyword evidence="9" id="KW-0995">Kinetochore</keyword>
<dbReference type="CDD" id="cd20383">
    <property type="entry name" value="Tudor_53BP1"/>
    <property type="match status" value="1"/>
</dbReference>
<dbReference type="SMART" id="SM00292">
    <property type="entry name" value="BRCT"/>
    <property type="match status" value="2"/>
</dbReference>
<keyword evidence="4" id="KW-0488">Methylation</keyword>
<name>A0A852A925_CALOR</name>
<dbReference type="GO" id="GO:0016604">
    <property type="term" value="C:nuclear body"/>
    <property type="evidence" value="ECO:0007669"/>
    <property type="project" value="UniProtKB-ARBA"/>
</dbReference>
<keyword evidence="8" id="KW-0227">DNA damage</keyword>
<evidence type="ECO:0000256" key="9">
    <source>
        <dbReference type="ARBA" id="ARBA00022838"/>
    </source>
</evidence>
<evidence type="ECO:0000256" key="16">
    <source>
        <dbReference type="ARBA" id="ARBA00023242"/>
    </source>
</evidence>
<dbReference type="Gene3D" id="2.30.30.30">
    <property type="match status" value="1"/>
</dbReference>
<dbReference type="GO" id="GO:0000776">
    <property type="term" value="C:kinetochore"/>
    <property type="evidence" value="ECO:0007669"/>
    <property type="project" value="UniProtKB-KW"/>
</dbReference>
<evidence type="ECO:0000259" key="20">
    <source>
        <dbReference type="PROSITE" id="PS50172"/>
    </source>
</evidence>
<dbReference type="GO" id="GO:0035861">
    <property type="term" value="C:site of double-strand break"/>
    <property type="evidence" value="ECO:0007669"/>
    <property type="project" value="UniProtKB-ARBA"/>
</dbReference>
<dbReference type="CDD" id="cd17745">
    <property type="entry name" value="BRCT_p53bp1_rpt1"/>
    <property type="match status" value="1"/>
</dbReference>
<feature type="region of interest" description="Disordered" evidence="19">
    <location>
        <begin position="1197"/>
        <end position="1259"/>
    </location>
</feature>
<dbReference type="InterPro" id="IPR036420">
    <property type="entry name" value="BRCT_dom_sf"/>
</dbReference>
<dbReference type="PROSITE" id="PS50172">
    <property type="entry name" value="BRCT"/>
    <property type="match status" value="2"/>
</dbReference>
<dbReference type="FunFam" id="3.40.50.10190:FF:000005">
    <property type="entry name" value="Tumor suppressor p53-binding protein 1"/>
    <property type="match status" value="1"/>
</dbReference>
<dbReference type="SUPFAM" id="SSF52113">
    <property type="entry name" value="BRCT domain"/>
    <property type="match status" value="2"/>
</dbReference>
<feature type="compositionally biased region" description="Basic and acidic residues" evidence="19">
    <location>
        <begin position="221"/>
        <end position="233"/>
    </location>
</feature>
<dbReference type="GO" id="GO:2000042">
    <property type="term" value="P:negative regulation of double-strand break repair via homologous recombination"/>
    <property type="evidence" value="ECO:0007669"/>
    <property type="project" value="UniProtKB-ARBA"/>
</dbReference>
<feature type="compositionally biased region" description="Polar residues" evidence="19">
    <location>
        <begin position="993"/>
        <end position="1021"/>
    </location>
</feature>
<keyword evidence="3" id="KW-0158">Chromosome</keyword>
<accession>A0A852A925</accession>
<feature type="domain" description="BRCT" evidence="20">
    <location>
        <begin position="1648"/>
        <end position="1772"/>
    </location>
</feature>
<dbReference type="InterPro" id="IPR047250">
    <property type="entry name" value="BRCT_p53bp1-like_rpt2"/>
</dbReference>
<dbReference type="EMBL" id="WBNL01000765">
    <property type="protein sequence ID" value="NXE68229.1"/>
    <property type="molecule type" value="Genomic_DNA"/>
</dbReference>
<dbReference type="Proteomes" id="UP000603627">
    <property type="component" value="Unassembled WGS sequence"/>
</dbReference>
<dbReference type="InterPro" id="IPR047252">
    <property type="entry name" value="TP53BP1-like"/>
</dbReference>
<keyword evidence="13" id="KW-0010">Activator</keyword>
<evidence type="ECO:0000313" key="22">
    <source>
        <dbReference type="Proteomes" id="UP000603627"/>
    </source>
</evidence>
<gene>
    <name evidence="21" type="primary">Tp53bp1</name>
    <name evidence="21" type="ORF">CALORN_R14042</name>
</gene>
<keyword evidence="10" id="KW-0832">Ubl conjugation</keyword>
<evidence type="ECO:0000256" key="14">
    <source>
        <dbReference type="ARBA" id="ARBA00023163"/>
    </source>
</evidence>
<dbReference type="GO" id="GO:0006303">
    <property type="term" value="P:double-strand break repair via nonhomologous end joining"/>
    <property type="evidence" value="ECO:0007669"/>
    <property type="project" value="UniProtKB-ARBA"/>
</dbReference>
<keyword evidence="11" id="KW-0805">Transcription regulation</keyword>
<keyword evidence="14" id="KW-0804">Transcription</keyword>
<dbReference type="InterPro" id="IPR047249">
    <property type="entry name" value="BRCT_p53bp1-like_rpt1"/>
</dbReference>
<feature type="region of interest" description="Disordered" evidence="19">
    <location>
        <begin position="790"/>
        <end position="814"/>
    </location>
</feature>
<dbReference type="CDD" id="cd17724">
    <property type="entry name" value="BRCT_p53bp1_rpt2"/>
    <property type="match status" value="1"/>
</dbReference>
<evidence type="ECO:0000256" key="11">
    <source>
        <dbReference type="ARBA" id="ARBA00023015"/>
    </source>
</evidence>
<dbReference type="Pfam" id="PF18428">
    <property type="entry name" value="BRCT_3"/>
    <property type="match status" value="1"/>
</dbReference>
<keyword evidence="17" id="KW-0137">Centromere</keyword>
<dbReference type="GO" id="GO:0000077">
    <property type="term" value="P:DNA damage checkpoint signaling"/>
    <property type="evidence" value="ECO:0007669"/>
    <property type="project" value="TreeGrafter"/>
</dbReference>
<feature type="region of interest" description="Disordered" evidence="19">
    <location>
        <begin position="1667"/>
        <end position="1687"/>
    </location>
</feature>
<evidence type="ECO:0000313" key="21">
    <source>
        <dbReference type="EMBL" id="NXE68229.1"/>
    </source>
</evidence>
<evidence type="ECO:0000256" key="17">
    <source>
        <dbReference type="ARBA" id="ARBA00023328"/>
    </source>
</evidence>
<feature type="region of interest" description="Disordered" evidence="19">
    <location>
        <begin position="982"/>
        <end position="1056"/>
    </location>
</feature>
<dbReference type="GO" id="GO:0045944">
    <property type="term" value="P:positive regulation of transcription by RNA polymerase II"/>
    <property type="evidence" value="ECO:0007669"/>
    <property type="project" value="TreeGrafter"/>
</dbReference>
<dbReference type="GO" id="GO:0003677">
    <property type="term" value="F:DNA binding"/>
    <property type="evidence" value="ECO:0007669"/>
    <property type="project" value="UniProtKB-KW"/>
</dbReference>
<feature type="region of interest" description="Disordered" evidence="19">
    <location>
        <begin position="192"/>
        <end position="237"/>
    </location>
</feature>
<feature type="domain" description="BRCT" evidence="20">
    <location>
        <begin position="1788"/>
        <end position="1888"/>
    </location>
</feature>
<keyword evidence="15" id="KW-0234">DNA repair</keyword>
<dbReference type="GO" id="GO:0045830">
    <property type="term" value="P:positive regulation of isotype switching"/>
    <property type="evidence" value="ECO:0007669"/>
    <property type="project" value="UniProtKB-ARBA"/>
</dbReference>
<dbReference type="Pfam" id="PF09038">
    <property type="entry name" value="53-BP1_Tudor"/>
    <property type="match status" value="1"/>
</dbReference>
<feature type="compositionally biased region" description="Basic and acidic residues" evidence="19">
    <location>
        <begin position="198"/>
        <end position="214"/>
    </location>
</feature>
<organism evidence="21 22">
    <name type="scientific">Calcarius ornatus</name>
    <name type="common">Chestnut-collared longspur</name>
    <dbReference type="NCBI Taxonomy" id="198940"/>
    <lineage>
        <taxon>Eukaryota</taxon>
        <taxon>Metazoa</taxon>
        <taxon>Chordata</taxon>
        <taxon>Craniata</taxon>
        <taxon>Vertebrata</taxon>
        <taxon>Euteleostomi</taxon>
        <taxon>Archelosauria</taxon>
        <taxon>Archosauria</taxon>
        <taxon>Dinosauria</taxon>
        <taxon>Saurischia</taxon>
        <taxon>Theropoda</taxon>
        <taxon>Coelurosauria</taxon>
        <taxon>Aves</taxon>
        <taxon>Neognathae</taxon>
        <taxon>Neoaves</taxon>
        <taxon>Telluraves</taxon>
        <taxon>Australaves</taxon>
        <taxon>Passeriformes</taxon>
        <taxon>Passeroidea</taxon>
        <taxon>Fringillidae</taxon>
        <taxon>Emberizinae</taxon>
        <taxon>Emberizini</taxon>
        <taxon>Calcarius</taxon>
    </lineage>
</organism>
<dbReference type="FunFam" id="2.30.30.140:FF:000021">
    <property type="entry name" value="Tumor suppressor p53-binding protein 1"/>
    <property type="match status" value="1"/>
</dbReference>
<evidence type="ECO:0000256" key="12">
    <source>
        <dbReference type="ARBA" id="ARBA00023125"/>
    </source>
</evidence>
<comment type="caution">
    <text evidence="21">The sequence shown here is derived from an EMBL/GenBank/DDBJ whole genome shotgun (WGS) entry which is preliminary data.</text>
</comment>
<dbReference type="SUPFAM" id="SSF63748">
    <property type="entry name" value="Tudor/PWWP/MBT"/>
    <property type="match status" value="2"/>
</dbReference>
<keyword evidence="22" id="KW-1185">Reference proteome</keyword>
<dbReference type="InterPro" id="IPR014722">
    <property type="entry name" value="Rib_uL2_dom2"/>
</dbReference>
<evidence type="ECO:0000256" key="10">
    <source>
        <dbReference type="ARBA" id="ARBA00022843"/>
    </source>
</evidence>
<keyword evidence="5" id="KW-1017">Isopeptide bond</keyword>
<feature type="region of interest" description="Disordered" evidence="19">
    <location>
        <begin position="1551"/>
        <end position="1643"/>
    </location>
</feature>
<feature type="compositionally biased region" description="Low complexity" evidence="19">
    <location>
        <begin position="1211"/>
        <end position="1254"/>
    </location>
</feature>
<feature type="compositionally biased region" description="Polar residues" evidence="19">
    <location>
        <begin position="790"/>
        <end position="810"/>
    </location>
</feature>
<dbReference type="FunFam" id="2.30.30.30:FF:000019">
    <property type="entry name" value="Tumor suppressor p53-binding protein 1"/>
    <property type="match status" value="1"/>
</dbReference>
<dbReference type="InterPro" id="IPR015125">
    <property type="entry name" value="53-BP1_Tudor"/>
</dbReference>
<dbReference type="Gene3D" id="2.30.30.140">
    <property type="match status" value="1"/>
</dbReference>
<evidence type="ECO:0000256" key="4">
    <source>
        <dbReference type="ARBA" id="ARBA00022481"/>
    </source>
</evidence>
<dbReference type="Gene3D" id="3.40.50.10190">
    <property type="entry name" value="BRCT domain"/>
    <property type="match status" value="2"/>
</dbReference>
<keyword evidence="12" id="KW-0238">DNA-binding</keyword>
<feature type="non-terminal residue" evidence="21">
    <location>
        <position position="1896"/>
    </location>
</feature>
<evidence type="ECO:0000256" key="5">
    <source>
        <dbReference type="ARBA" id="ARBA00022499"/>
    </source>
</evidence>
<feature type="region of interest" description="Disordered" evidence="19">
    <location>
        <begin position="1"/>
        <end position="34"/>
    </location>
</feature>
<dbReference type="FunFam" id="3.40.50.10190:FF:000003">
    <property type="entry name" value="Tumor suppressor p53-binding protein 1"/>
    <property type="match status" value="1"/>
</dbReference>
<keyword evidence="16" id="KW-0539">Nucleus</keyword>